<sequence length="74" mass="8495">MDKKITRREEEGHKVPLETPIRITSMLVVSTGLWFLFGAAVKRFTRCFLKGFFSEQAIVAQGFALVKAHSAWYF</sequence>
<evidence type="ECO:0000313" key="2">
    <source>
        <dbReference type="EMBL" id="OGY82413.1"/>
    </source>
</evidence>
<evidence type="ECO:0000256" key="1">
    <source>
        <dbReference type="SAM" id="Phobius"/>
    </source>
</evidence>
<accession>A0A1G2AZR0</accession>
<dbReference type="Proteomes" id="UP000179164">
    <property type="component" value="Unassembled WGS sequence"/>
</dbReference>
<proteinExistence type="predicted"/>
<organism evidence="2 3">
    <name type="scientific">Candidatus Kerfeldbacteria bacterium RIFCSPLOWO2_01_FULL_48_11</name>
    <dbReference type="NCBI Taxonomy" id="1798543"/>
    <lineage>
        <taxon>Bacteria</taxon>
        <taxon>Candidatus Kerfeldiibacteriota</taxon>
    </lineage>
</organism>
<feature type="transmembrane region" description="Helical" evidence="1">
    <location>
        <begin position="20"/>
        <end position="41"/>
    </location>
</feature>
<keyword evidence="1" id="KW-0812">Transmembrane</keyword>
<keyword evidence="1" id="KW-0472">Membrane</keyword>
<gene>
    <name evidence="2" type="ORF">A2898_05245</name>
</gene>
<name>A0A1G2AZR0_9BACT</name>
<keyword evidence="1" id="KW-1133">Transmembrane helix</keyword>
<reference evidence="2 3" key="1">
    <citation type="journal article" date="2016" name="Nat. Commun.">
        <title>Thousands of microbial genomes shed light on interconnected biogeochemical processes in an aquifer system.</title>
        <authorList>
            <person name="Anantharaman K."/>
            <person name="Brown C.T."/>
            <person name="Hug L.A."/>
            <person name="Sharon I."/>
            <person name="Castelle C.J."/>
            <person name="Probst A.J."/>
            <person name="Thomas B.C."/>
            <person name="Singh A."/>
            <person name="Wilkins M.J."/>
            <person name="Karaoz U."/>
            <person name="Brodie E.L."/>
            <person name="Williams K.H."/>
            <person name="Hubbard S.S."/>
            <person name="Banfield J.F."/>
        </authorList>
    </citation>
    <scope>NUCLEOTIDE SEQUENCE [LARGE SCALE GENOMIC DNA]</scope>
</reference>
<dbReference type="EMBL" id="MHKE01000020">
    <property type="protein sequence ID" value="OGY82413.1"/>
    <property type="molecule type" value="Genomic_DNA"/>
</dbReference>
<protein>
    <submittedName>
        <fullName evidence="2">Uncharacterized protein</fullName>
    </submittedName>
</protein>
<dbReference type="STRING" id="1798543.A2898_05245"/>
<dbReference type="AlphaFoldDB" id="A0A1G2AZR0"/>
<evidence type="ECO:0000313" key="3">
    <source>
        <dbReference type="Proteomes" id="UP000179164"/>
    </source>
</evidence>
<comment type="caution">
    <text evidence="2">The sequence shown here is derived from an EMBL/GenBank/DDBJ whole genome shotgun (WGS) entry which is preliminary data.</text>
</comment>